<evidence type="ECO:0000313" key="4">
    <source>
        <dbReference type="Proteomes" id="UP001253458"/>
    </source>
</evidence>
<name>A0AAJ2BWM4_ACIDE</name>
<dbReference type="Proteomes" id="UP001253458">
    <property type="component" value="Unassembled WGS sequence"/>
</dbReference>
<gene>
    <name evidence="1" type="ORF">J2W88_004484</name>
    <name evidence="2" type="ORF">J2W93_004421</name>
</gene>
<dbReference type="RefSeq" id="WP_209820583.1">
    <property type="nucleotide sequence ID" value="NZ_JAVDTL010000009.1"/>
</dbReference>
<protein>
    <submittedName>
        <fullName evidence="1">Uncharacterized protein</fullName>
    </submittedName>
</protein>
<comment type="caution">
    <text evidence="1">The sequence shown here is derived from an EMBL/GenBank/DDBJ whole genome shotgun (WGS) entry which is preliminary data.</text>
</comment>
<dbReference type="EMBL" id="JAVDTL010000009">
    <property type="protein sequence ID" value="MDR6769176.1"/>
    <property type="molecule type" value="Genomic_DNA"/>
</dbReference>
<evidence type="ECO:0000313" key="3">
    <source>
        <dbReference type="Proteomes" id="UP001249076"/>
    </source>
</evidence>
<organism evidence="1 4">
    <name type="scientific">Acidovorax delafieldii</name>
    <name type="common">Pseudomonas delafieldii</name>
    <dbReference type="NCBI Taxonomy" id="47920"/>
    <lineage>
        <taxon>Bacteria</taxon>
        <taxon>Pseudomonadati</taxon>
        <taxon>Pseudomonadota</taxon>
        <taxon>Betaproteobacteria</taxon>
        <taxon>Burkholderiales</taxon>
        <taxon>Comamonadaceae</taxon>
        <taxon>Acidovorax</taxon>
    </lineage>
</organism>
<reference evidence="1 3" key="1">
    <citation type="submission" date="2023-07" db="EMBL/GenBank/DDBJ databases">
        <title>Sorghum-associated microbial communities from plants grown in Nebraska, USA.</title>
        <authorList>
            <person name="Schachtman D."/>
        </authorList>
    </citation>
    <scope>NUCLEOTIDE SEQUENCE</scope>
    <source>
        <strain evidence="2 3">BE105</strain>
        <strain evidence="1">BE69</strain>
    </source>
</reference>
<dbReference type="EMBL" id="JAVDTS010000009">
    <property type="protein sequence ID" value="MDR6839553.1"/>
    <property type="molecule type" value="Genomic_DNA"/>
</dbReference>
<evidence type="ECO:0000313" key="2">
    <source>
        <dbReference type="EMBL" id="MDR6839553.1"/>
    </source>
</evidence>
<proteinExistence type="predicted"/>
<accession>A0AAJ2BWM4</accession>
<dbReference type="AlphaFoldDB" id="A0AAJ2BWM4"/>
<sequence length="109" mass="12197">MFGNFFNTSHVDAFSALVVRELTKGMSPDQLNISSKKAEIARARVDGKIRTHAQQLIHNHHLNIYQKAKLGSRLQDDLREAGFPESFSEAFAYDVVRLIALISAQAKAK</sequence>
<dbReference type="Proteomes" id="UP001249076">
    <property type="component" value="Unassembled WGS sequence"/>
</dbReference>
<evidence type="ECO:0000313" key="1">
    <source>
        <dbReference type="EMBL" id="MDR6769176.1"/>
    </source>
</evidence>
<keyword evidence="3" id="KW-1185">Reference proteome</keyword>